<feature type="domain" description="Sushi" evidence="10">
    <location>
        <begin position="299"/>
        <end position="358"/>
    </location>
</feature>
<dbReference type="Proteomes" id="UP000264840">
    <property type="component" value="Unplaced"/>
</dbReference>
<dbReference type="InterPro" id="IPR035976">
    <property type="entry name" value="Sushi/SCR/CCP_sf"/>
</dbReference>
<evidence type="ECO:0000256" key="7">
    <source>
        <dbReference type="SAM" id="MobiDB-lite"/>
    </source>
</evidence>
<dbReference type="InterPro" id="IPR000436">
    <property type="entry name" value="Sushi_SCR_CCP_dom"/>
</dbReference>
<dbReference type="Ensembl" id="ENSHBUT00000008180.1">
    <property type="protein sequence ID" value="ENSHBUP00000004747.1"/>
    <property type="gene ID" value="ENSHBUG00000006130.1"/>
</dbReference>
<evidence type="ECO:0000256" key="1">
    <source>
        <dbReference type="ARBA" id="ARBA00022659"/>
    </source>
</evidence>
<evidence type="ECO:0000256" key="6">
    <source>
        <dbReference type="PROSITE-ProRule" id="PRU00302"/>
    </source>
</evidence>
<feature type="region of interest" description="Disordered" evidence="7">
    <location>
        <begin position="271"/>
        <end position="317"/>
    </location>
</feature>
<feature type="domain" description="Sushi" evidence="10">
    <location>
        <begin position="95"/>
        <end position="152"/>
    </location>
</feature>
<keyword evidence="3" id="KW-0677">Repeat</keyword>
<comment type="caution">
    <text evidence="6">Lacks conserved residue(s) required for the propagation of feature annotation.</text>
</comment>
<dbReference type="SMART" id="SM00032">
    <property type="entry name" value="CCP"/>
    <property type="match status" value="5"/>
</dbReference>
<evidence type="ECO:0000256" key="2">
    <source>
        <dbReference type="ARBA" id="ARBA00022729"/>
    </source>
</evidence>
<dbReference type="CDD" id="cd00033">
    <property type="entry name" value="CCP"/>
    <property type="match status" value="5"/>
</dbReference>
<feature type="domain" description="Sushi" evidence="10">
    <location>
        <begin position="213"/>
        <end position="272"/>
    </location>
</feature>
<feature type="disulfide bond" evidence="6">
    <location>
        <begin position="243"/>
        <end position="270"/>
    </location>
</feature>
<dbReference type="PANTHER" id="PTHR19325">
    <property type="entry name" value="COMPLEMENT COMPONENT-RELATED SUSHI DOMAIN-CONTAINING"/>
    <property type="match status" value="1"/>
</dbReference>
<keyword evidence="2 9" id="KW-0732">Signal</keyword>
<feature type="compositionally biased region" description="Low complexity" evidence="7">
    <location>
        <begin position="272"/>
        <end position="297"/>
    </location>
</feature>
<dbReference type="PROSITE" id="PS50923">
    <property type="entry name" value="SUSHI"/>
    <property type="match status" value="5"/>
</dbReference>
<keyword evidence="12" id="KW-1185">Reference proteome</keyword>
<keyword evidence="8" id="KW-0472">Membrane</keyword>
<evidence type="ECO:0000256" key="5">
    <source>
        <dbReference type="ARBA" id="ARBA00023180"/>
    </source>
</evidence>
<protein>
    <submittedName>
        <fullName evidence="11">C4b-binding protein alpha chain-like</fullName>
    </submittedName>
</protein>
<feature type="disulfide bond" evidence="6">
    <location>
        <begin position="183"/>
        <end position="210"/>
    </location>
</feature>
<feature type="domain" description="Sushi" evidence="10">
    <location>
        <begin position="32"/>
        <end position="94"/>
    </location>
</feature>
<dbReference type="AlphaFoldDB" id="A0A3Q2V1W3"/>
<evidence type="ECO:0000256" key="9">
    <source>
        <dbReference type="SAM" id="SignalP"/>
    </source>
</evidence>
<evidence type="ECO:0000313" key="11">
    <source>
        <dbReference type="Ensembl" id="ENSHBUP00000004747.1"/>
    </source>
</evidence>
<dbReference type="SUPFAM" id="SSF57535">
    <property type="entry name" value="Complement control module/SCR domain"/>
    <property type="match status" value="5"/>
</dbReference>
<evidence type="ECO:0000256" key="8">
    <source>
        <dbReference type="SAM" id="Phobius"/>
    </source>
</evidence>
<dbReference type="GeneTree" id="ENSGT00940000154967"/>
<evidence type="ECO:0000259" key="10">
    <source>
        <dbReference type="PROSITE" id="PS50923"/>
    </source>
</evidence>
<evidence type="ECO:0000256" key="3">
    <source>
        <dbReference type="ARBA" id="ARBA00022737"/>
    </source>
</evidence>
<feature type="domain" description="Sushi" evidence="10">
    <location>
        <begin position="153"/>
        <end position="212"/>
    </location>
</feature>
<keyword evidence="8" id="KW-1133">Transmembrane helix</keyword>
<dbReference type="PANTHER" id="PTHR19325:SF573">
    <property type="entry name" value="MEMBRANE COFACTOR PROTEIN"/>
    <property type="match status" value="1"/>
</dbReference>
<proteinExistence type="predicted"/>
<dbReference type="Pfam" id="PF00084">
    <property type="entry name" value="Sushi"/>
    <property type="match status" value="5"/>
</dbReference>
<organism evidence="11 12">
    <name type="scientific">Haplochromis burtoni</name>
    <name type="common">Burton's mouthbrooder</name>
    <name type="synonym">Chromis burtoni</name>
    <dbReference type="NCBI Taxonomy" id="8153"/>
    <lineage>
        <taxon>Eukaryota</taxon>
        <taxon>Metazoa</taxon>
        <taxon>Chordata</taxon>
        <taxon>Craniata</taxon>
        <taxon>Vertebrata</taxon>
        <taxon>Euteleostomi</taxon>
        <taxon>Actinopterygii</taxon>
        <taxon>Neopterygii</taxon>
        <taxon>Teleostei</taxon>
        <taxon>Neoteleostei</taxon>
        <taxon>Acanthomorphata</taxon>
        <taxon>Ovalentaria</taxon>
        <taxon>Cichlomorphae</taxon>
        <taxon>Cichliformes</taxon>
        <taxon>Cichlidae</taxon>
        <taxon>African cichlids</taxon>
        <taxon>Pseudocrenilabrinae</taxon>
        <taxon>Haplochromini</taxon>
        <taxon>Haplochromis</taxon>
    </lineage>
</organism>
<sequence length="417" mass="44958">MVFFLGYPVLKIMFSLFCLYVFCFFLFPCTAQNCPKPPKGENMDLKGNDILLTSFPDGTTVTFACNTGYESAGGSPRITCTAGSWSSLGLKCQRKNCGPVEEVENGQIEYRPGSEFGDKAVLICNSGHMPVGGGELTCGDKGWTGRLPVCEVTQCESPPVVQDGSFSQIKELYEYKDVIVYDCKIGYTRNGSRELHCSDDGTFKPEPPKCIKVECGEPEISFGQWSSGARPPYGYLSTVTLRCNTGYKMIGSATVTCELNSQWSPALPQCIPNPTTTTTTTTTTITTTNPSTPKKPTVQGCEDPRKRSAQVTVSPQPPYRHGVKVTLGCSSGYKLNGPDTQTCENNGLWSPGIPECTLDNGNGSSKGLVIGIVVVVIGALAGGFGGFMWYKKNSKKGKRARRGNTDKDATNVGEEVL</sequence>
<evidence type="ECO:0000313" key="12">
    <source>
        <dbReference type="Proteomes" id="UP000264840"/>
    </source>
</evidence>
<reference evidence="11" key="1">
    <citation type="submission" date="2025-08" db="UniProtKB">
        <authorList>
            <consortium name="Ensembl"/>
        </authorList>
    </citation>
    <scope>IDENTIFICATION</scope>
</reference>
<accession>A0A3Q2V1W3</accession>
<keyword evidence="4 6" id="KW-1015">Disulfide bond</keyword>
<feature type="transmembrane region" description="Helical" evidence="8">
    <location>
        <begin position="368"/>
        <end position="390"/>
    </location>
</feature>
<name>A0A3Q2V1W3_HAPBU</name>
<keyword evidence="1 6" id="KW-0768">Sushi</keyword>
<reference evidence="11" key="2">
    <citation type="submission" date="2025-09" db="UniProtKB">
        <authorList>
            <consortium name="Ensembl"/>
        </authorList>
    </citation>
    <scope>IDENTIFICATION</scope>
</reference>
<feature type="signal peptide" evidence="9">
    <location>
        <begin position="1"/>
        <end position="31"/>
    </location>
</feature>
<dbReference type="Gene3D" id="2.10.70.10">
    <property type="entry name" value="Complement Module, domain 1"/>
    <property type="match status" value="5"/>
</dbReference>
<dbReference type="InterPro" id="IPR050350">
    <property type="entry name" value="Compl-Cell_Adhes-Reg"/>
</dbReference>
<keyword evidence="8" id="KW-0812">Transmembrane</keyword>
<feature type="disulfide bond" evidence="6">
    <location>
        <begin position="65"/>
        <end position="92"/>
    </location>
</feature>
<evidence type="ECO:0000256" key="4">
    <source>
        <dbReference type="ARBA" id="ARBA00023157"/>
    </source>
</evidence>
<dbReference type="FunFam" id="2.10.70.10:FF:000014">
    <property type="entry name" value="Membrane cofactor protein"/>
    <property type="match status" value="1"/>
</dbReference>
<feature type="region of interest" description="Disordered" evidence="7">
    <location>
        <begin position="395"/>
        <end position="417"/>
    </location>
</feature>
<feature type="disulfide bond" evidence="6">
    <location>
        <begin position="329"/>
        <end position="356"/>
    </location>
</feature>
<feature type="chain" id="PRO_5018751485" evidence="9">
    <location>
        <begin position="32"/>
        <end position="417"/>
    </location>
</feature>
<keyword evidence="5" id="KW-0325">Glycoprotein</keyword>